<feature type="non-terminal residue" evidence="6">
    <location>
        <position position="736"/>
    </location>
</feature>
<dbReference type="EMBL" id="JAHFXF010000926">
    <property type="protein sequence ID" value="KAG9680938.1"/>
    <property type="molecule type" value="Genomic_DNA"/>
</dbReference>
<feature type="region of interest" description="Disordered" evidence="3">
    <location>
        <begin position="1"/>
        <end position="80"/>
    </location>
</feature>
<dbReference type="PANTHER" id="PTHR47550">
    <property type="entry name" value="DUAL SPECIFICITY PROTEIN PHOSPHATASE PPS1"/>
    <property type="match status" value="1"/>
</dbReference>
<sequence>MATVCARPALVGPRASGSQQSINTSSRGKPSAVPNKHLPDTCSPGPTPTKLQKQQQQQQQQQQQLETPPESPEAPGNNQVIDTPSLLVKADKYPKVSDNPPVYALTAKELHEALEHTATRPLPDTKTVFPWLHGLHPDNNIQLTYFSARNKKHYRRAPRTLRGITVVKAGGDLSHSKLRGAIAPDELLLATKNGEQISTFLDVDPRDGFSIRNFQIQAVKMATMSDIVIYADDKTSKTALNKLASLIARAQKVWKEKDRDNDAEVPQFHTYVVNDSFAKLQAEHPEIVAIDAKGNMTGAVMDFFFSERYEMHTMSSATEIANNVWLGPTPDPSLTTPSDPDAALPSAAQAYDLFVEATDPAQLPDKKAFQLMESLLSNPKISNNAIPQLEFPGSGSIMPPTWSQAEVDALMDTVAWLYKQANPDYEEPIQRKDSQQMTPPKYRDVDGDIGMIDLDLGVSREGRKVLIHCTDGYTETSLLALAYYMYANCATVDRAYVELHTKHQRNLFSYPTDVALLSSIQPRILQASPNSTNSMAALCQPTSRWLGKMDGSLPSRIMNYMYLGNLGHANNPDLLRELNIGQILSVGETISWTSDETKKWKDDARTKDSILYVDGVQDNGVDPLTSSFSRCLEFIRKGREAGVATLVHCRVGVSRSATICIAEVMNELGLSLPRAYCFVRARRLNVIIQPHLRFTYELLKWEEYQCSKRGKPVRRELEWGTIAREIAAMNRPYSRQ</sequence>
<dbReference type="Pfam" id="PF00782">
    <property type="entry name" value="DSPc"/>
    <property type="match status" value="1"/>
</dbReference>
<feature type="domain" description="Tyrosine specific protein phosphatases" evidence="5">
    <location>
        <begin position="626"/>
        <end position="694"/>
    </location>
</feature>
<dbReference type="InterPro" id="IPR029021">
    <property type="entry name" value="Prot-tyrosine_phosphatase-like"/>
</dbReference>
<protein>
    <submittedName>
        <fullName evidence="6">Tyrosine protein phosphatase 1</fullName>
    </submittedName>
</protein>
<dbReference type="GO" id="GO:0033260">
    <property type="term" value="P:nuclear DNA replication"/>
    <property type="evidence" value="ECO:0007669"/>
    <property type="project" value="TreeGrafter"/>
</dbReference>
<evidence type="ECO:0000259" key="5">
    <source>
        <dbReference type="PROSITE" id="PS50056"/>
    </source>
</evidence>
<feature type="compositionally biased region" description="Low complexity" evidence="3">
    <location>
        <begin position="50"/>
        <end position="65"/>
    </location>
</feature>
<dbReference type="FunFam" id="3.90.190.10:FF:000110">
    <property type="entry name" value="PPS1p Protein phosphatase"/>
    <property type="match status" value="1"/>
</dbReference>
<organism evidence="6 7">
    <name type="scientific">Aureobasidium melanogenum</name>
    <name type="common">Aureobasidium pullulans var. melanogenum</name>
    <dbReference type="NCBI Taxonomy" id="46634"/>
    <lineage>
        <taxon>Eukaryota</taxon>
        <taxon>Fungi</taxon>
        <taxon>Dikarya</taxon>
        <taxon>Ascomycota</taxon>
        <taxon>Pezizomycotina</taxon>
        <taxon>Dothideomycetes</taxon>
        <taxon>Dothideomycetidae</taxon>
        <taxon>Dothideales</taxon>
        <taxon>Saccotheciaceae</taxon>
        <taxon>Aureobasidium</taxon>
    </lineage>
</organism>
<dbReference type="InterPro" id="IPR053239">
    <property type="entry name" value="Dual_spec_PTase"/>
</dbReference>
<proteinExistence type="predicted"/>
<dbReference type="PROSITE" id="PS50054">
    <property type="entry name" value="TYR_PHOSPHATASE_DUAL"/>
    <property type="match status" value="1"/>
</dbReference>
<name>A0A9P8E5P2_AURME</name>
<keyword evidence="2" id="KW-0904">Protein phosphatase</keyword>
<evidence type="ECO:0000259" key="4">
    <source>
        <dbReference type="PROSITE" id="PS50054"/>
    </source>
</evidence>
<dbReference type="InterPro" id="IPR016130">
    <property type="entry name" value="Tyr_Pase_AS"/>
</dbReference>
<keyword evidence="1" id="KW-0378">Hydrolase</keyword>
<evidence type="ECO:0000313" key="7">
    <source>
        <dbReference type="Proteomes" id="UP000779574"/>
    </source>
</evidence>
<comment type="caution">
    <text evidence="6">The sequence shown here is derived from an EMBL/GenBank/DDBJ whole genome shotgun (WGS) entry which is preliminary data.</text>
</comment>
<dbReference type="GO" id="GO:0008138">
    <property type="term" value="F:protein tyrosine/serine/threonine phosphatase activity"/>
    <property type="evidence" value="ECO:0007669"/>
    <property type="project" value="TreeGrafter"/>
</dbReference>
<dbReference type="AlphaFoldDB" id="A0A9P8E5P2"/>
<gene>
    <name evidence="6" type="ORF">KCU76_g14830</name>
</gene>
<dbReference type="InterPro" id="IPR000340">
    <property type="entry name" value="Dual-sp_phosphatase_cat-dom"/>
</dbReference>
<evidence type="ECO:0000256" key="2">
    <source>
        <dbReference type="ARBA" id="ARBA00022912"/>
    </source>
</evidence>
<evidence type="ECO:0000256" key="3">
    <source>
        <dbReference type="SAM" id="MobiDB-lite"/>
    </source>
</evidence>
<dbReference type="InterPro" id="IPR020422">
    <property type="entry name" value="TYR_PHOSPHATASE_DUAL_dom"/>
</dbReference>
<dbReference type="GO" id="GO:0005634">
    <property type="term" value="C:nucleus"/>
    <property type="evidence" value="ECO:0007669"/>
    <property type="project" value="GOC"/>
</dbReference>
<dbReference type="Proteomes" id="UP000779574">
    <property type="component" value="Unassembled WGS sequence"/>
</dbReference>
<dbReference type="PANTHER" id="PTHR47550:SF1">
    <property type="entry name" value="DUAL SPECIFICITY PROTEIN PHOSPHATASE PPS1"/>
    <property type="match status" value="1"/>
</dbReference>
<dbReference type="OrthoDB" id="273181at2759"/>
<reference evidence="6" key="2">
    <citation type="submission" date="2021-08" db="EMBL/GenBank/DDBJ databases">
        <authorList>
            <person name="Gostincar C."/>
            <person name="Sun X."/>
            <person name="Song Z."/>
            <person name="Gunde-Cimerman N."/>
        </authorList>
    </citation>
    <scope>NUCLEOTIDE SEQUENCE</scope>
    <source>
        <strain evidence="6">EXF-9911</strain>
    </source>
</reference>
<dbReference type="PROSITE" id="PS00383">
    <property type="entry name" value="TYR_PHOSPHATASE_1"/>
    <property type="match status" value="1"/>
</dbReference>
<dbReference type="SUPFAM" id="SSF52799">
    <property type="entry name" value="(Phosphotyrosine protein) phosphatases II"/>
    <property type="match status" value="2"/>
</dbReference>
<dbReference type="Gene3D" id="3.90.190.10">
    <property type="entry name" value="Protein tyrosine phosphatase superfamily"/>
    <property type="match status" value="2"/>
</dbReference>
<accession>A0A9P8E5P2</accession>
<reference evidence="6" key="1">
    <citation type="journal article" date="2021" name="J Fungi (Basel)">
        <title>Virulence traits and population genomics of the black yeast Aureobasidium melanogenum.</title>
        <authorList>
            <person name="Cernosa A."/>
            <person name="Sun X."/>
            <person name="Gostincar C."/>
            <person name="Fang C."/>
            <person name="Gunde-Cimerman N."/>
            <person name="Song Z."/>
        </authorList>
    </citation>
    <scope>NUCLEOTIDE SEQUENCE</scope>
    <source>
        <strain evidence="6">EXF-9911</strain>
    </source>
</reference>
<evidence type="ECO:0000313" key="6">
    <source>
        <dbReference type="EMBL" id="KAG9680938.1"/>
    </source>
</evidence>
<dbReference type="PROSITE" id="PS50056">
    <property type="entry name" value="TYR_PHOSPHATASE_2"/>
    <property type="match status" value="1"/>
</dbReference>
<dbReference type="InterPro" id="IPR000387">
    <property type="entry name" value="Tyr_Pase_dom"/>
</dbReference>
<feature type="domain" description="Tyrosine-protein phosphatase" evidence="4">
    <location>
        <begin position="553"/>
        <end position="707"/>
    </location>
</feature>
<feature type="compositionally biased region" description="Polar residues" evidence="3">
    <location>
        <begin position="16"/>
        <end position="28"/>
    </location>
</feature>
<dbReference type="SMART" id="SM00195">
    <property type="entry name" value="DSPc"/>
    <property type="match status" value="1"/>
</dbReference>
<evidence type="ECO:0000256" key="1">
    <source>
        <dbReference type="ARBA" id="ARBA00022801"/>
    </source>
</evidence>